<organism evidence="2 3">
    <name type="scientific">Myodes glareolus</name>
    <name type="common">Bank vole</name>
    <name type="synonym">Clethrionomys glareolus</name>
    <dbReference type="NCBI Taxonomy" id="447135"/>
    <lineage>
        <taxon>Eukaryota</taxon>
        <taxon>Metazoa</taxon>
        <taxon>Chordata</taxon>
        <taxon>Craniata</taxon>
        <taxon>Vertebrata</taxon>
        <taxon>Euteleostomi</taxon>
        <taxon>Mammalia</taxon>
        <taxon>Eutheria</taxon>
        <taxon>Euarchontoglires</taxon>
        <taxon>Glires</taxon>
        <taxon>Rodentia</taxon>
        <taxon>Myomorpha</taxon>
        <taxon>Muroidea</taxon>
        <taxon>Cricetidae</taxon>
        <taxon>Arvicolinae</taxon>
        <taxon>Myodes</taxon>
    </lineage>
</organism>
<comment type="caution">
    <text evidence="2">The sequence shown here is derived from an EMBL/GenBank/DDBJ whole genome shotgun (WGS) entry which is preliminary data.</text>
</comment>
<dbReference type="AlphaFoldDB" id="A0AAW0IWL2"/>
<accession>A0AAW0IWL2</accession>
<feature type="compositionally biased region" description="Basic residues" evidence="1">
    <location>
        <begin position="11"/>
        <end position="23"/>
    </location>
</feature>
<gene>
    <name evidence="2" type="ORF">U0070_001598</name>
</gene>
<feature type="region of interest" description="Disordered" evidence="1">
    <location>
        <begin position="77"/>
        <end position="103"/>
    </location>
</feature>
<reference evidence="2 3" key="1">
    <citation type="journal article" date="2023" name="bioRxiv">
        <title>Conserved and derived expression patterns and positive selection on dental genes reveal complex evolutionary context of ever-growing rodent molars.</title>
        <authorList>
            <person name="Calamari Z.T."/>
            <person name="Song A."/>
            <person name="Cohen E."/>
            <person name="Akter M."/>
            <person name="Roy R.D."/>
            <person name="Hallikas O."/>
            <person name="Christensen M.M."/>
            <person name="Li P."/>
            <person name="Marangoni P."/>
            <person name="Jernvall J."/>
            <person name="Klein O.D."/>
        </authorList>
    </citation>
    <scope>NUCLEOTIDE SEQUENCE [LARGE SCALE GENOMIC DNA]</scope>
    <source>
        <strain evidence="2">V071</strain>
    </source>
</reference>
<evidence type="ECO:0000313" key="2">
    <source>
        <dbReference type="EMBL" id="KAK7818623.1"/>
    </source>
</evidence>
<feature type="region of interest" description="Disordered" evidence="1">
    <location>
        <begin position="1"/>
        <end position="29"/>
    </location>
</feature>
<keyword evidence="3" id="KW-1185">Reference proteome</keyword>
<dbReference type="EMBL" id="JBBHLL010000086">
    <property type="protein sequence ID" value="KAK7818623.1"/>
    <property type="molecule type" value="Genomic_DNA"/>
</dbReference>
<protein>
    <submittedName>
        <fullName evidence="2">Uncharacterized protein</fullName>
    </submittedName>
</protein>
<name>A0AAW0IWL2_MYOGA</name>
<dbReference type="Proteomes" id="UP001488838">
    <property type="component" value="Unassembled WGS sequence"/>
</dbReference>
<sequence>MDVRRVPMQQRHARAPHQQRLSRHTWPPALDPSPGEEFLKYSFQEHRTTYRYPCGERSPLSEVLSFWCIRKEITRKTGGNGLGKQEGTLSISKMPENDRGVFC</sequence>
<evidence type="ECO:0000313" key="3">
    <source>
        <dbReference type="Proteomes" id="UP001488838"/>
    </source>
</evidence>
<evidence type="ECO:0000256" key="1">
    <source>
        <dbReference type="SAM" id="MobiDB-lite"/>
    </source>
</evidence>
<proteinExistence type="predicted"/>